<dbReference type="GO" id="GO:0005634">
    <property type="term" value="C:nucleus"/>
    <property type="evidence" value="ECO:0007669"/>
    <property type="project" value="UniProtKB-SubCell"/>
</dbReference>
<dbReference type="Pfam" id="PF17980">
    <property type="entry name" value="ADD_DNMT3"/>
    <property type="match status" value="1"/>
</dbReference>
<keyword evidence="8" id="KW-1185">Reference proteome</keyword>
<evidence type="ECO:0000259" key="6">
    <source>
        <dbReference type="PROSITE" id="PS51533"/>
    </source>
</evidence>
<organism evidence="7 8">
    <name type="scientific">Varanus komodoensis</name>
    <name type="common">Komodo dragon</name>
    <dbReference type="NCBI Taxonomy" id="61221"/>
    <lineage>
        <taxon>Eukaryota</taxon>
        <taxon>Metazoa</taxon>
        <taxon>Chordata</taxon>
        <taxon>Craniata</taxon>
        <taxon>Vertebrata</taxon>
        <taxon>Euteleostomi</taxon>
        <taxon>Lepidosauria</taxon>
        <taxon>Squamata</taxon>
        <taxon>Bifurcata</taxon>
        <taxon>Unidentata</taxon>
        <taxon>Episquamata</taxon>
        <taxon>Toxicofera</taxon>
        <taxon>Anguimorpha</taxon>
        <taxon>Paleoanguimorpha</taxon>
        <taxon>Varanoidea</taxon>
        <taxon>Varanidae</taxon>
        <taxon>Varanus</taxon>
    </lineage>
</organism>
<dbReference type="InterPro" id="IPR040552">
    <property type="entry name" value="DNMT3_ADD_GATA1-like"/>
</dbReference>
<evidence type="ECO:0000256" key="3">
    <source>
        <dbReference type="ARBA" id="ARBA00022771"/>
    </source>
</evidence>
<dbReference type="AlphaFoldDB" id="A0A8D2LE04"/>
<dbReference type="Pfam" id="PF21255">
    <property type="entry name" value="DNMT3_ADD_GATA1-like"/>
    <property type="match status" value="1"/>
</dbReference>
<dbReference type="PROSITE" id="PS51533">
    <property type="entry name" value="ADD"/>
    <property type="match status" value="1"/>
</dbReference>
<dbReference type="GO" id="GO:0008047">
    <property type="term" value="F:enzyme activator activity"/>
    <property type="evidence" value="ECO:0007669"/>
    <property type="project" value="TreeGrafter"/>
</dbReference>
<keyword evidence="4" id="KW-0862">Zinc</keyword>
<evidence type="ECO:0000313" key="8">
    <source>
        <dbReference type="Proteomes" id="UP000694545"/>
    </source>
</evidence>
<dbReference type="GO" id="GO:0008270">
    <property type="term" value="F:zinc ion binding"/>
    <property type="evidence" value="ECO:0007669"/>
    <property type="project" value="UniProtKB-KW"/>
</dbReference>
<dbReference type="GO" id="GO:0005737">
    <property type="term" value="C:cytoplasm"/>
    <property type="evidence" value="ECO:0007669"/>
    <property type="project" value="TreeGrafter"/>
</dbReference>
<proteinExistence type="predicted"/>
<dbReference type="Gene3D" id="3.40.50.150">
    <property type="entry name" value="Vaccinia Virus protein VP39"/>
    <property type="match status" value="1"/>
</dbReference>
<dbReference type="Ensembl" id="ENSVKKT00000021014.1">
    <property type="protein sequence ID" value="ENSVKKP00000020508.1"/>
    <property type="gene ID" value="ENSVKKG00000013794.1"/>
</dbReference>
<keyword evidence="2" id="KW-0479">Metal-binding</keyword>
<dbReference type="PANTHER" id="PTHR23068">
    <property type="entry name" value="DNA CYTOSINE-5- -METHYLTRANSFERASE 3-RELATED"/>
    <property type="match status" value="1"/>
</dbReference>
<keyword evidence="5" id="KW-0539">Nucleus</keyword>
<dbReference type="InterPro" id="IPR029063">
    <property type="entry name" value="SAM-dependent_MTases_sf"/>
</dbReference>
<evidence type="ECO:0000256" key="1">
    <source>
        <dbReference type="ARBA" id="ARBA00004123"/>
    </source>
</evidence>
<evidence type="ECO:0000256" key="5">
    <source>
        <dbReference type="ARBA" id="ARBA00023242"/>
    </source>
</evidence>
<protein>
    <recommendedName>
        <fullName evidence="6">PHD-type domain-containing protein</fullName>
    </recommendedName>
</protein>
<dbReference type="PANTHER" id="PTHR23068:SF13">
    <property type="entry name" value="DNA (CYTOSINE-5)-METHYLTRANSFERASE 3-LIKE"/>
    <property type="match status" value="1"/>
</dbReference>
<reference evidence="7" key="1">
    <citation type="submission" date="2025-08" db="UniProtKB">
        <authorList>
            <consortium name="Ensembl"/>
        </authorList>
    </citation>
    <scope>IDENTIFICATION</scope>
</reference>
<sequence length="298" mass="34317">MNSIVVCQHGPFTPSLLQPFNLVPTNCVGLPPLSSPLASITGDSGSCSPGYSGRCDAGEDYQILLCSVEICMCCGGLEIHTQHPLFHGGMCEPYTSVMMTAVIFLCDDDGFQADCSVRCWGKSLLMCDNPRCHRRFCEESVNTLVYPGCSEEIKETDPWICFLCVPWDVYGLLKRRTTWRAELKCFYDQDITKFKGLLILHTCFLWDVFHRIEEWEPYDFIFGSTPPVAKSYKHPSAWYFYQYFRLLQYGKPAERFLDKEARDTASRFFQVSGKRMFFRTDRENDVQYLHTSLNIDFQ</sequence>
<dbReference type="Proteomes" id="UP000694545">
    <property type="component" value="Unplaced"/>
</dbReference>
<dbReference type="InterPro" id="IPR049554">
    <property type="entry name" value="DNMT3_ADD_PHD"/>
</dbReference>
<dbReference type="InterPro" id="IPR025766">
    <property type="entry name" value="ADD"/>
</dbReference>
<dbReference type="InterPro" id="IPR050390">
    <property type="entry name" value="C5-Methyltransferase"/>
</dbReference>
<reference evidence="7" key="2">
    <citation type="submission" date="2025-09" db="UniProtKB">
        <authorList>
            <consortium name="Ensembl"/>
        </authorList>
    </citation>
    <scope>IDENTIFICATION</scope>
</reference>
<comment type="subcellular location">
    <subcellularLocation>
        <location evidence="1">Nucleus</location>
    </subcellularLocation>
</comment>
<feature type="domain" description="PHD-type" evidence="6">
    <location>
        <begin position="59"/>
        <end position="192"/>
    </location>
</feature>
<name>A0A8D2LE04_VARKO</name>
<evidence type="ECO:0000256" key="2">
    <source>
        <dbReference type="ARBA" id="ARBA00022723"/>
    </source>
</evidence>
<keyword evidence="3" id="KW-0863">Zinc-finger</keyword>
<accession>A0A8D2LE04</accession>
<dbReference type="GO" id="GO:0045892">
    <property type="term" value="P:negative regulation of DNA-templated transcription"/>
    <property type="evidence" value="ECO:0007669"/>
    <property type="project" value="TreeGrafter"/>
</dbReference>
<evidence type="ECO:0000313" key="7">
    <source>
        <dbReference type="Ensembl" id="ENSVKKP00000020508.1"/>
    </source>
</evidence>
<evidence type="ECO:0000256" key="4">
    <source>
        <dbReference type="ARBA" id="ARBA00022833"/>
    </source>
</evidence>